<dbReference type="InterPro" id="IPR002716">
    <property type="entry name" value="PIN_dom"/>
</dbReference>
<name>A0A813N752_ADIRI</name>
<dbReference type="GO" id="GO:0000175">
    <property type="term" value="F:3'-5'-RNA exonuclease activity"/>
    <property type="evidence" value="ECO:0007669"/>
    <property type="project" value="UniProtKB-ARBA"/>
</dbReference>
<keyword evidence="21" id="KW-1185">Reference proteome</keyword>
<dbReference type="GO" id="GO:0005730">
    <property type="term" value="C:nucleolus"/>
    <property type="evidence" value="ECO:0007669"/>
    <property type="project" value="UniProtKB-SubCell"/>
</dbReference>
<evidence type="ECO:0000256" key="7">
    <source>
        <dbReference type="ARBA" id="ARBA00022722"/>
    </source>
</evidence>
<dbReference type="Gene3D" id="2.40.50.700">
    <property type="match status" value="1"/>
</dbReference>
<dbReference type="SUPFAM" id="SSF88723">
    <property type="entry name" value="PIN domain-like"/>
    <property type="match status" value="1"/>
</dbReference>
<dbReference type="PROSITE" id="PS01175">
    <property type="entry name" value="RIBONUCLEASE_II"/>
    <property type="match status" value="1"/>
</dbReference>
<dbReference type="FunFam" id="2.40.50.700:FF:000001">
    <property type="entry name" value="Exosome complex exonuclease exoribonuclease (Rrp44)"/>
    <property type="match status" value="1"/>
</dbReference>
<gene>
    <name evidence="19" type="ORF">EDS130_LOCUS1070</name>
    <name evidence="20" type="ORF">XAT740_LOCUS8307</name>
</gene>
<evidence type="ECO:0000256" key="11">
    <source>
        <dbReference type="ARBA" id="ARBA00022839"/>
    </source>
</evidence>
<dbReference type="CDD" id="cd09862">
    <property type="entry name" value="PIN_Rrp44-like"/>
    <property type="match status" value="1"/>
</dbReference>
<evidence type="ECO:0000313" key="22">
    <source>
        <dbReference type="Proteomes" id="UP000663852"/>
    </source>
</evidence>
<feature type="domain" description="RNB" evidence="18">
    <location>
        <begin position="464"/>
        <end position="797"/>
    </location>
</feature>
<dbReference type="SMART" id="SM00955">
    <property type="entry name" value="RNB"/>
    <property type="match status" value="1"/>
</dbReference>
<keyword evidence="9" id="KW-0378">Hydrolase</keyword>
<keyword evidence="7" id="KW-0540">Nuclease</keyword>
<comment type="subcellular location">
    <subcellularLocation>
        <location evidence="2">Cytoplasm</location>
    </subcellularLocation>
    <subcellularLocation>
        <location evidence="3">Nucleus</location>
        <location evidence="3">Nucleolus</location>
    </subcellularLocation>
</comment>
<dbReference type="GO" id="GO:0003723">
    <property type="term" value="F:RNA binding"/>
    <property type="evidence" value="ECO:0007669"/>
    <property type="project" value="UniProtKB-KW"/>
</dbReference>
<evidence type="ECO:0000256" key="9">
    <source>
        <dbReference type="ARBA" id="ARBA00022801"/>
    </source>
</evidence>
<dbReference type="Gene3D" id="2.40.50.140">
    <property type="entry name" value="Nucleic acid-binding proteins"/>
    <property type="match status" value="1"/>
</dbReference>
<dbReference type="InterPro" id="IPR041505">
    <property type="entry name" value="Dis3_CSD2"/>
</dbReference>
<sequence length="965" mass="110514">MIDNTRRLNSFLRKTRRGHVLKITHELYLRTDIPCGSHICQQCPTDQSTVLDKQMNNGNSLVPNGHYLLVDTNIVLQQVDLLEDPLFTNVIVPQIVLDEVRHKSLAIYKRIRSIIAVPERKFFVFINEFNKNTFVLRQTGESPNDRNDRAIRRIAQFYNEHLKSQISIVLLTDDIANRDHARNDGLLAFSLKEYISTYNRPELLDRLVLKEESFDLEKDLGKRKEIIFPEHIPLSEVQRGIKSGKYLQGTFQASRENYLEANVFVQDSEKYNQLFVQGYRNLNRAVHDDVVAVEVLSEQEWATPFSLVIDDKDDDQGDLVIEQEETGLVVPGISSKKTASCRVVAIIKRNWRQYCGILQESLPGAKFHLFLPHERRIPKIRIESRQAEELKNSRVMVQIDHWPRLSRYPHGHFIKTLGKLGDKETENEVILAENDILHHEFPEAVLDCLPKLPWIITEEDLASRVDLREFCICSIDPPGCTDIDDALHCRLLENGNYECGVHIADVTHFVRPNTAIDLEARERGTTVYLTDRRIDMLPVLLSGNLCSLRGGEERFAFSVRWEMTPDAKIVNTKFHKSIIKSRAAMTYEQAQAIKDDAGINDEIAKSLRRLHSIAAQLRQKRMDKGALVLESSEVRFQLDTETHDPLSVMNKELRETNWLVEEFMLLANISVAEKIYELFPDCACLRKHPAPPISNFDPLVKAAETKGCQIRANTGKELADSLDQAVLPAHPYFNTMLRMLATRCMMQAVYFCSGFESDIKSFEHYGLATPIYTHFTSPIRRYADVLVHRLLAAGIQADATFPDLLNKRVLQQVCNNLNYRHRMAQYAARASVDLHTQLFFKNMHTDEDGYVFAVRKNALQILLPRYGLETTLFLRDKDGKSVGEFNEEEATQTINNITIHMFDPVTVQISVDSNNVQRQRIQIHLVKPAIEGFSVPPMPKNKTSIDEVDSALTAPVKRLKVKSSK</sequence>
<evidence type="ECO:0000256" key="10">
    <source>
        <dbReference type="ARBA" id="ARBA00022835"/>
    </source>
</evidence>
<dbReference type="GO" id="GO:0000177">
    <property type="term" value="C:cytoplasmic exosome (RNase complex)"/>
    <property type="evidence" value="ECO:0007669"/>
    <property type="project" value="TreeGrafter"/>
</dbReference>
<comment type="caution">
    <text evidence="19">The sequence shown here is derived from an EMBL/GenBank/DDBJ whole genome shotgun (WGS) entry which is preliminary data.</text>
</comment>
<dbReference type="Proteomes" id="UP000663828">
    <property type="component" value="Unassembled WGS sequence"/>
</dbReference>
<evidence type="ECO:0000259" key="17">
    <source>
        <dbReference type="SMART" id="SM00670"/>
    </source>
</evidence>
<dbReference type="InterPro" id="IPR001900">
    <property type="entry name" value="RNase_II/R"/>
</dbReference>
<dbReference type="InterPro" id="IPR050180">
    <property type="entry name" value="RNR_Ribonuclease"/>
</dbReference>
<dbReference type="Proteomes" id="UP000663852">
    <property type="component" value="Unassembled WGS sequence"/>
</dbReference>
<keyword evidence="13" id="KW-0539">Nucleus</keyword>
<evidence type="ECO:0000256" key="4">
    <source>
        <dbReference type="ARBA" id="ARBA00005785"/>
    </source>
</evidence>
<dbReference type="PANTHER" id="PTHR23355:SF35">
    <property type="entry name" value="EXOSOME COMPLEX EXONUCLEASE RRP44"/>
    <property type="match status" value="1"/>
</dbReference>
<feature type="domain" description="PIN" evidence="17">
    <location>
        <begin position="66"/>
        <end position="179"/>
    </location>
</feature>
<dbReference type="GO" id="GO:0006364">
    <property type="term" value="P:rRNA processing"/>
    <property type="evidence" value="ECO:0007669"/>
    <property type="project" value="UniProtKB-KW"/>
</dbReference>
<evidence type="ECO:0000313" key="21">
    <source>
        <dbReference type="Proteomes" id="UP000663828"/>
    </source>
</evidence>
<evidence type="ECO:0000256" key="14">
    <source>
        <dbReference type="ARBA" id="ARBA00077221"/>
    </source>
</evidence>
<evidence type="ECO:0000256" key="8">
    <source>
        <dbReference type="ARBA" id="ARBA00022759"/>
    </source>
</evidence>
<dbReference type="AlphaFoldDB" id="A0A813N752"/>
<evidence type="ECO:0000256" key="15">
    <source>
        <dbReference type="ARBA" id="ARBA00077930"/>
    </source>
</evidence>
<keyword evidence="8" id="KW-0255">Endonuclease</keyword>
<dbReference type="SUPFAM" id="SSF50249">
    <property type="entry name" value="Nucleic acid-binding proteins"/>
    <property type="match status" value="3"/>
</dbReference>
<dbReference type="SMART" id="SM00670">
    <property type="entry name" value="PINc"/>
    <property type="match status" value="1"/>
</dbReference>
<keyword evidence="11" id="KW-0269">Exonuclease</keyword>
<evidence type="ECO:0000256" key="6">
    <source>
        <dbReference type="ARBA" id="ARBA00022552"/>
    </source>
</evidence>
<dbReference type="InterPro" id="IPR022966">
    <property type="entry name" value="RNase_II/R_CS"/>
</dbReference>
<dbReference type="Pfam" id="PF13638">
    <property type="entry name" value="PIN_4"/>
    <property type="match status" value="1"/>
</dbReference>
<dbReference type="GO" id="GO:0016075">
    <property type="term" value="P:rRNA catabolic process"/>
    <property type="evidence" value="ECO:0007669"/>
    <property type="project" value="TreeGrafter"/>
</dbReference>
<evidence type="ECO:0000256" key="16">
    <source>
        <dbReference type="RuleBase" id="RU003901"/>
    </source>
</evidence>
<organism evidence="19 22">
    <name type="scientific">Adineta ricciae</name>
    <name type="common">Rotifer</name>
    <dbReference type="NCBI Taxonomy" id="249248"/>
    <lineage>
        <taxon>Eukaryota</taxon>
        <taxon>Metazoa</taxon>
        <taxon>Spiralia</taxon>
        <taxon>Gnathifera</taxon>
        <taxon>Rotifera</taxon>
        <taxon>Eurotatoria</taxon>
        <taxon>Bdelloidea</taxon>
        <taxon>Adinetida</taxon>
        <taxon>Adinetidae</taxon>
        <taxon>Adineta</taxon>
    </lineage>
</organism>
<dbReference type="EMBL" id="CAJNOR010000412">
    <property type="protein sequence ID" value="CAF0906581.1"/>
    <property type="molecule type" value="Genomic_DNA"/>
</dbReference>
<keyword evidence="6" id="KW-0698">rRNA processing</keyword>
<keyword evidence="10" id="KW-0271">Exosome</keyword>
<dbReference type="PANTHER" id="PTHR23355">
    <property type="entry name" value="RIBONUCLEASE"/>
    <property type="match status" value="1"/>
</dbReference>
<dbReference type="Pfam" id="PF17215">
    <property type="entry name" value="Rrp44_S1"/>
    <property type="match status" value="1"/>
</dbReference>
<evidence type="ECO:0000256" key="3">
    <source>
        <dbReference type="ARBA" id="ARBA00004604"/>
    </source>
</evidence>
<evidence type="ECO:0000313" key="20">
    <source>
        <dbReference type="EMBL" id="CAF0906581.1"/>
    </source>
</evidence>
<protein>
    <recommendedName>
        <fullName evidence="14">Protein DIS3 homolog</fullName>
    </recommendedName>
    <alternativeName>
        <fullName evidence="15">Ribosomal RNA-processing protein 44</fullName>
    </alternativeName>
</protein>
<dbReference type="Pfam" id="PF00773">
    <property type="entry name" value="RNB"/>
    <property type="match status" value="1"/>
</dbReference>
<dbReference type="GO" id="GO:0004519">
    <property type="term" value="F:endonuclease activity"/>
    <property type="evidence" value="ECO:0007669"/>
    <property type="project" value="UniProtKB-KW"/>
</dbReference>
<keyword evidence="12" id="KW-0694">RNA-binding</keyword>
<dbReference type="InterPro" id="IPR012340">
    <property type="entry name" value="NA-bd_OB-fold"/>
</dbReference>
<dbReference type="InterPro" id="IPR029060">
    <property type="entry name" value="PIN-like_dom_sf"/>
</dbReference>
<dbReference type="Gene3D" id="2.40.50.690">
    <property type="match status" value="1"/>
</dbReference>
<dbReference type="GO" id="GO:0000176">
    <property type="term" value="C:nuclear exosome (RNase complex)"/>
    <property type="evidence" value="ECO:0007669"/>
    <property type="project" value="TreeGrafter"/>
</dbReference>
<evidence type="ECO:0000256" key="13">
    <source>
        <dbReference type="ARBA" id="ARBA00023242"/>
    </source>
</evidence>
<keyword evidence="5" id="KW-0963">Cytoplasm</keyword>
<evidence type="ECO:0000256" key="2">
    <source>
        <dbReference type="ARBA" id="ARBA00004496"/>
    </source>
</evidence>
<dbReference type="Pfam" id="PF17216">
    <property type="entry name" value="Rrp44_CSD1"/>
    <property type="match status" value="1"/>
</dbReference>
<dbReference type="InterPro" id="IPR033770">
    <property type="entry name" value="RRP44_S1"/>
</dbReference>
<evidence type="ECO:0000259" key="18">
    <source>
        <dbReference type="SMART" id="SM00955"/>
    </source>
</evidence>
<dbReference type="Pfam" id="PF17849">
    <property type="entry name" value="OB_Dis3"/>
    <property type="match status" value="1"/>
</dbReference>
<accession>A0A813N752</accession>
<dbReference type="GO" id="GO:0071034">
    <property type="term" value="P:CUT catabolic process"/>
    <property type="evidence" value="ECO:0007669"/>
    <property type="project" value="UniProtKB-ARBA"/>
</dbReference>
<dbReference type="GO" id="GO:0071031">
    <property type="term" value="P:nuclear mRNA surveillance of mRNA 3'-end processing"/>
    <property type="evidence" value="ECO:0007669"/>
    <property type="project" value="TreeGrafter"/>
</dbReference>
<evidence type="ECO:0000256" key="1">
    <source>
        <dbReference type="ARBA" id="ARBA00001946"/>
    </source>
</evidence>
<dbReference type="OrthoDB" id="372421at2759"/>
<evidence type="ECO:0000313" key="19">
    <source>
        <dbReference type="EMBL" id="CAF0730503.1"/>
    </source>
</evidence>
<comment type="cofactor">
    <cofactor evidence="1">
        <name>Mg(2+)</name>
        <dbReference type="ChEBI" id="CHEBI:18420"/>
    </cofactor>
</comment>
<dbReference type="FunFam" id="3.40.50.1010:FF:000010">
    <property type="entry name" value="Exosome complex exonuclease DIS3"/>
    <property type="match status" value="1"/>
</dbReference>
<dbReference type="Gene3D" id="3.40.50.1010">
    <property type="entry name" value="5'-nuclease"/>
    <property type="match status" value="1"/>
</dbReference>
<comment type="similarity">
    <text evidence="4 16">Belongs to the RNR ribonuclease family.</text>
</comment>
<dbReference type="EMBL" id="CAJNOJ010000002">
    <property type="protein sequence ID" value="CAF0730503.1"/>
    <property type="molecule type" value="Genomic_DNA"/>
</dbReference>
<evidence type="ECO:0000256" key="5">
    <source>
        <dbReference type="ARBA" id="ARBA00022490"/>
    </source>
</evidence>
<reference evidence="19" key="1">
    <citation type="submission" date="2021-02" db="EMBL/GenBank/DDBJ databases">
        <authorList>
            <person name="Nowell W R."/>
        </authorList>
    </citation>
    <scope>NUCLEOTIDE SEQUENCE</scope>
</reference>
<dbReference type="FunFam" id="2.40.50.140:FF:000125">
    <property type="entry name" value="exosome complex exonuclease RRP44 isoform X1"/>
    <property type="match status" value="1"/>
</dbReference>
<evidence type="ECO:0000256" key="12">
    <source>
        <dbReference type="ARBA" id="ARBA00022884"/>
    </source>
</evidence>
<dbReference type="InterPro" id="IPR033771">
    <property type="entry name" value="Rrp44_CSD1"/>
</dbReference>
<proteinExistence type="inferred from homology"/>